<accession>A0A433UWD4</accession>
<feature type="transmembrane region" description="Helical" evidence="1">
    <location>
        <begin position="15"/>
        <end position="38"/>
    </location>
</feature>
<dbReference type="InterPro" id="IPR020509">
    <property type="entry name" value="Uncharacterised_YnzE"/>
</dbReference>
<name>A0A433UWD4_ANAVA</name>
<organism evidence="2 3">
    <name type="scientific">Trichormus variabilis SAG 1403-4b</name>
    <dbReference type="NCBI Taxonomy" id="447716"/>
    <lineage>
        <taxon>Bacteria</taxon>
        <taxon>Bacillati</taxon>
        <taxon>Cyanobacteriota</taxon>
        <taxon>Cyanophyceae</taxon>
        <taxon>Nostocales</taxon>
        <taxon>Nostocaceae</taxon>
        <taxon>Trichormus</taxon>
    </lineage>
</organism>
<feature type="transmembrane region" description="Helical" evidence="1">
    <location>
        <begin position="114"/>
        <end position="133"/>
    </location>
</feature>
<comment type="caution">
    <text evidence="2">The sequence shown here is derived from an EMBL/GenBank/DDBJ whole genome shotgun (WGS) entry which is preliminary data.</text>
</comment>
<evidence type="ECO:0008006" key="4">
    <source>
        <dbReference type="Google" id="ProtNLM"/>
    </source>
</evidence>
<dbReference type="Pfam" id="PF17329">
    <property type="entry name" value="DUF5367"/>
    <property type="match status" value="1"/>
</dbReference>
<proteinExistence type="predicted"/>
<keyword evidence="1" id="KW-0812">Transmembrane</keyword>
<feature type="transmembrane region" description="Helical" evidence="1">
    <location>
        <begin position="50"/>
        <end position="68"/>
    </location>
</feature>
<evidence type="ECO:0000256" key="1">
    <source>
        <dbReference type="SAM" id="Phobius"/>
    </source>
</evidence>
<gene>
    <name evidence="2" type="ORF">DSM107003_11850</name>
</gene>
<dbReference type="EMBL" id="RSCM01000003">
    <property type="protein sequence ID" value="RUS98097.1"/>
    <property type="molecule type" value="Genomic_DNA"/>
</dbReference>
<keyword evidence="1" id="KW-0472">Membrane</keyword>
<sequence>MLEKGMFRMNNEKPLTNLILFVSLGTTFWFVALLFIRFWGDRLFINGNPWLIFLFMSSIPIAWVLVKASAIIGKVEGENVLKATALMSLTGLLLDGIALTWFQNWYGLEQTRLLLASAWLLWGVGVSLAVGYWESRRYAAS</sequence>
<keyword evidence="1" id="KW-1133">Transmembrane helix</keyword>
<dbReference type="AlphaFoldDB" id="A0A433UWD4"/>
<evidence type="ECO:0000313" key="2">
    <source>
        <dbReference type="EMBL" id="RUS98097.1"/>
    </source>
</evidence>
<keyword evidence="3" id="KW-1185">Reference proteome</keyword>
<protein>
    <recommendedName>
        <fullName evidence="4">DUF5367 domain-containing protein</fullName>
    </recommendedName>
</protein>
<dbReference type="Proteomes" id="UP000276103">
    <property type="component" value="Unassembled WGS sequence"/>
</dbReference>
<reference evidence="2 3" key="1">
    <citation type="journal article" date="2019" name="Genome Biol. Evol.">
        <title>Day and night: Metabolic profiles and evolutionary relationships of six axenic non-marine cyanobacteria.</title>
        <authorList>
            <person name="Will S.E."/>
            <person name="Henke P."/>
            <person name="Boedeker C."/>
            <person name="Huang S."/>
            <person name="Brinkmann H."/>
            <person name="Rohde M."/>
            <person name="Jarek M."/>
            <person name="Friedl T."/>
            <person name="Seufert S."/>
            <person name="Schumacher M."/>
            <person name="Overmann J."/>
            <person name="Neumann-Schaal M."/>
            <person name="Petersen J."/>
        </authorList>
    </citation>
    <scope>NUCLEOTIDE SEQUENCE [LARGE SCALE GENOMIC DNA]</scope>
    <source>
        <strain evidence="2 3">SAG 1403-4b</strain>
    </source>
</reference>
<feature type="transmembrane region" description="Helical" evidence="1">
    <location>
        <begin position="80"/>
        <end position="102"/>
    </location>
</feature>
<evidence type="ECO:0000313" key="3">
    <source>
        <dbReference type="Proteomes" id="UP000276103"/>
    </source>
</evidence>